<dbReference type="GO" id="GO:0005829">
    <property type="term" value="C:cytosol"/>
    <property type="evidence" value="ECO:0007669"/>
    <property type="project" value="TreeGrafter"/>
</dbReference>
<gene>
    <name evidence="1" type="primary">tabA_1</name>
    <name evidence="1" type="ORF">SAMEA4412692_01541</name>
</gene>
<name>A0A239SWE1_9STRE</name>
<accession>A0A239SWE1</accession>
<dbReference type="KEGG" id="smen:SAMEA4412692_1541"/>
<dbReference type="RefSeq" id="WP_018373340.1">
    <property type="nucleotide sequence ID" value="NZ_LT906439.1"/>
</dbReference>
<dbReference type="NCBIfam" id="TIGR00022">
    <property type="entry name" value="YhcH/YjgK/YiaL family protein"/>
    <property type="match status" value="1"/>
</dbReference>
<dbReference type="SUPFAM" id="SSF51197">
    <property type="entry name" value="Clavaminate synthase-like"/>
    <property type="match status" value="1"/>
</dbReference>
<dbReference type="STRING" id="1123308.GCA_000380085_00776"/>
<sequence length="150" mass="17396">MIITRIDDLDVYQNVNPYFIDLIEFLHTNNIYAISEGPIKIKGEQLFGNCFKYLADGRCGEFFETHRKYLDIHVVLENCEDMAVSSINSANLTKDYDDENDIEFYEGKVEQLVHLTPGDCLITFPQDFHQPKIRVNDELVKKVVFKVALN</sequence>
<evidence type="ECO:0000313" key="2">
    <source>
        <dbReference type="Proteomes" id="UP000215185"/>
    </source>
</evidence>
<dbReference type="Gene3D" id="2.60.120.370">
    <property type="entry name" value="YhcH/YjgK/YiaL"/>
    <property type="match status" value="1"/>
</dbReference>
<dbReference type="OrthoDB" id="9792756at2"/>
<organism evidence="1 2">
    <name type="scientific">Streptococcus merionis</name>
    <dbReference type="NCBI Taxonomy" id="400065"/>
    <lineage>
        <taxon>Bacteria</taxon>
        <taxon>Bacillati</taxon>
        <taxon>Bacillota</taxon>
        <taxon>Bacilli</taxon>
        <taxon>Lactobacillales</taxon>
        <taxon>Streptococcaceae</taxon>
        <taxon>Streptococcus</taxon>
    </lineage>
</organism>
<dbReference type="Pfam" id="PF04074">
    <property type="entry name" value="DUF386"/>
    <property type="match status" value="1"/>
</dbReference>
<dbReference type="AlphaFoldDB" id="A0A239SWE1"/>
<protein>
    <submittedName>
        <fullName evidence="1">Beta-galactosidase subunit beta</fullName>
    </submittedName>
</protein>
<evidence type="ECO:0000313" key="1">
    <source>
        <dbReference type="EMBL" id="SNU89552.1"/>
    </source>
</evidence>
<dbReference type="eggNOG" id="COG2731">
    <property type="taxonomic scope" value="Bacteria"/>
</dbReference>
<dbReference type="PANTHER" id="PTHR34986">
    <property type="entry name" value="EVOLVED BETA-GALACTOSIDASE SUBUNIT BETA"/>
    <property type="match status" value="1"/>
</dbReference>
<dbReference type="EMBL" id="LT906439">
    <property type="protein sequence ID" value="SNU89552.1"/>
    <property type="molecule type" value="Genomic_DNA"/>
</dbReference>
<dbReference type="PANTHER" id="PTHR34986:SF1">
    <property type="entry name" value="PROTEIN YIAL"/>
    <property type="match status" value="1"/>
</dbReference>
<dbReference type="Proteomes" id="UP000215185">
    <property type="component" value="Chromosome 1"/>
</dbReference>
<proteinExistence type="predicted"/>
<keyword evidence="2" id="KW-1185">Reference proteome</keyword>
<dbReference type="InterPro" id="IPR004375">
    <property type="entry name" value="NanQ/TabA/YiaL"/>
</dbReference>
<dbReference type="InterPro" id="IPR037012">
    <property type="entry name" value="NanQ/TabA/YiaL_sf"/>
</dbReference>
<reference evidence="1 2" key="1">
    <citation type="submission" date="2017-06" db="EMBL/GenBank/DDBJ databases">
        <authorList>
            <consortium name="Pathogen Informatics"/>
        </authorList>
    </citation>
    <scope>NUCLEOTIDE SEQUENCE [LARGE SCALE GENOMIC DNA]</scope>
    <source>
        <strain evidence="1 2">NCTC13788</strain>
    </source>
</reference>